<name>A0ABR3FCV5_9AGAR</name>
<dbReference type="Pfam" id="PF14040">
    <property type="entry name" value="DNase_NucA_NucB"/>
    <property type="match status" value="1"/>
</dbReference>
<evidence type="ECO:0000313" key="3">
    <source>
        <dbReference type="EMBL" id="KAL0573101.1"/>
    </source>
</evidence>
<evidence type="ECO:0000256" key="1">
    <source>
        <dbReference type="SAM" id="SignalP"/>
    </source>
</evidence>
<reference evidence="3 4" key="1">
    <citation type="submission" date="2024-02" db="EMBL/GenBank/DDBJ databases">
        <title>A draft genome for the cacao thread blight pathogen Marasmius crinis-equi.</title>
        <authorList>
            <person name="Cohen S.P."/>
            <person name="Baruah I.K."/>
            <person name="Amoako-Attah I."/>
            <person name="Bukari Y."/>
            <person name="Meinhardt L.W."/>
            <person name="Bailey B.A."/>
        </authorList>
    </citation>
    <scope>NUCLEOTIDE SEQUENCE [LARGE SCALE GENOMIC DNA]</scope>
    <source>
        <strain evidence="3 4">GH-76</strain>
    </source>
</reference>
<evidence type="ECO:0000259" key="2">
    <source>
        <dbReference type="Pfam" id="PF14040"/>
    </source>
</evidence>
<accession>A0ABR3FCV5</accession>
<organism evidence="3 4">
    <name type="scientific">Marasmius crinis-equi</name>
    <dbReference type="NCBI Taxonomy" id="585013"/>
    <lineage>
        <taxon>Eukaryota</taxon>
        <taxon>Fungi</taxon>
        <taxon>Dikarya</taxon>
        <taxon>Basidiomycota</taxon>
        <taxon>Agaricomycotina</taxon>
        <taxon>Agaricomycetes</taxon>
        <taxon>Agaricomycetidae</taxon>
        <taxon>Agaricales</taxon>
        <taxon>Marasmiineae</taxon>
        <taxon>Marasmiaceae</taxon>
        <taxon>Marasmius</taxon>
    </lineage>
</organism>
<gene>
    <name evidence="3" type="ORF">V5O48_008853</name>
</gene>
<feature type="domain" description="Deoxyribonuclease NucA/NucB" evidence="2">
    <location>
        <begin position="59"/>
        <end position="153"/>
    </location>
</feature>
<feature type="chain" id="PRO_5045831105" description="Deoxyribonuclease NucA/NucB domain-containing protein" evidence="1">
    <location>
        <begin position="21"/>
        <end position="255"/>
    </location>
</feature>
<dbReference type="InterPro" id="IPR029476">
    <property type="entry name" value="DNase_NucA_NucB"/>
</dbReference>
<dbReference type="Proteomes" id="UP001465976">
    <property type="component" value="Unassembled WGS sequence"/>
</dbReference>
<protein>
    <recommendedName>
        <fullName evidence="2">Deoxyribonuclease NucA/NucB domain-containing protein</fullName>
    </recommendedName>
</protein>
<evidence type="ECO:0000313" key="4">
    <source>
        <dbReference type="Proteomes" id="UP001465976"/>
    </source>
</evidence>
<comment type="caution">
    <text evidence="3">The sequence shown here is derived from an EMBL/GenBank/DDBJ whole genome shotgun (WGS) entry which is preliminary data.</text>
</comment>
<feature type="signal peptide" evidence="1">
    <location>
        <begin position="1"/>
        <end position="20"/>
    </location>
</feature>
<keyword evidence="1" id="KW-0732">Signal</keyword>
<sequence length="255" mass="26890">MFAFSAALVTTLAASVLVNAQAPPPMFNLDCARYPDVCDNHCNAFTCHDLNSVGLHRDETAGDTGDDNRRRTAIGCGSNNYCPSGRDCDEYPYASTFDGGLGCYPDGFPGNAGDLIQSGTTRCVDPGQNSAHGADLSNFYANFNVGNGDEFFVGVPTIQPVSPLCDALATQGTLACPDESTGDYRFRSTPATPACPARGSRRRSVLGLKPKALKVRTVYTDVNQTLSVYGHGDGPKVGGKVWNGGSVSTIVKVDE</sequence>
<keyword evidence="4" id="KW-1185">Reference proteome</keyword>
<dbReference type="EMBL" id="JBAHYK010000544">
    <property type="protein sequence ID" value="KAL0573101.1"/>
    <property type="molecule type" value="Genomic_DNA"/>
</dbReference>
<proteinExistence type="predicted"/>